<accession>A0A6J4NW27</accession>
<dbReference type="EMBL" id="CADCUP010000119">
    <property type="protein sequence ID" value="CAA9393367.1"/>
    <property type="molecule type" value="Genomic_DNA"/>
</dbReference>
<gene>
    <name evidence="2" type="ORF">AVDCRST_MAG06-1738</name>
</gene>
<feature type="transmembrane region" description="Helical" evidence="1">
    <location>
        <begin position="137"/>
        <end position="155"/>
    </location>
</feature>
<organism evidence="2">
    <name type="scientific">uncultured Nocardioides sp</name>
    <dbReference type="NCBI Taxonomy" id="198441"/>
    <lineage>
        <taxon>Bacteria</taxon>
        <taxon>Bacillati</taxon>
        <taxon>Actinomycetota</taxon>
        <taxon>Actinomycetes</taxon>
        <taxon>Propionibacteriales</taxon>
        <taxon>Nocardioidaceae</taxon>
        <taxon>Nocardioides</taxon>
        <taxon>environmental samples</taxon>
    </lineage>
</organism>
<feature type="transmembrane region" description="Helical" evidence="1">
    <location>
        <begin position="99"/>
        <end position="117"/>
    </location>
</feature>
<feature type="transmembrane region" description="Helical" evidence="1">
    <location>
        <begin position="20"/>
        <end position="38"/>
    </location>
</feature>
<proteinExistence type="predicted"/>
<feature type="transmembrane region" description="Helical" evidence="1">
    <location>
        <begin position="67"/>
        <end position="87"/>
    </location>
</feature>
<keyword evidence="1" id="KW-0472">Membrane</keyword>
<sequence length="178" mass="19081">MTAEPTRRTPAPPSRGAGLLYGLGLGGFVDGIVLHQVLQWHHMVSDTAGNPVTTVAGLEVNTMADGFFHIATWLLVVAASIVTIAHWQQGRLAPSWRFHLGLVIAGWGLFNLVEGLVDHQLLGVHHVRDDLGGPLSWDLGFLAFGALLIALGWWLHRSGAATVSPDPTVRPRGGAARR</sequence>
<evidence type="ECO:0000313" key="2">
    <source>
        <dbReference type="EMBL" id="CAA9393367.1"/>
    </source>
</evidence>
<keyword evidence="1" id="KW-0812">Transmembrane</keyword>
<evidence type="ECO:0008006" key="3">
    <source>
        <dbReference type="Google" id="ProtNLM"/>
    </source>
</evidence>
<dbReference type="RefSeq" id="WP_295658353.1">
    <property type="nucleotide sequence ID" value="NZ_CADCUP010000119.1"/>
</dbReference>
<dbReference type="AlphaFoldDB" id="A0A6J4NW27"/>
<dbReference type="Pfam" id="PF10002">
    <property type="entry name" value="DUF2243"/>
    <property type="match status" value="1"/>
</dbReference>
<name>A0A6J4NW27_9ACTN</name>
<evidence type="ECO:0000256" key="1">
    <source>
        <dbReference type="SAM" id="Phobius"/>
    </source>
</evidence>
<protein>
    <recommendedName>
        <fullName evidence="3">DUF2243 domain-containing protein</fullName>
    </recommendedName>
</protein>
<keyword evidence="1" id="KW-1133">Transmembrane helix</keyword>
<dbReference type="InterPro" id="IPR018719">
    <property type="entry name" value="DUF2243_membrane"/>
</dbReference>
<reference evidence="2" key="1">
    <citation type="submission" date="2020-02" db="EMBL/GenBank/DDBJ databases">
        <authorList>
            <person name="Meier V. D."/>
        </authorList>
    </citation>
    <scope>NUCLEOTIDE SEQUENCE</scope>
    <source>
        <strain evidence="2">AVDCRST_MAG06</strain>
    </source>
</reference>